<evidence type="ECO:0000313" key="1">
    <source>
        <dbReference type="EMBL" id="VAW55224.1"/>
    </source>
</evidence>
<feature type="non-terminal residue" evidence="1">
    <location>
        <position position="1"/>
    </location>
</feature>
<protein>
    <submittedName>
        <fullName evidence="1">Uncharacterized protein</fullName>
    </submittedName>
</protein>
<proteinExistence type="predicted"/>
<name>A0A3B0XGU4_9ZZZZ</name>
<dbReference type="AlphaFoldDB" id="A0A3B0XGU4"/>
<reference evidence="1" key="1">
    <citation type="submission" date="2018-06" db="EMBL/GenBank/DDBJ databases">
        <authorList>
            <person name="Zhirakovskaya E."/>
        </authorList>
    </citation>
    <scope>NUCLEOTIDE SEQUENCE</scope>
</reference>
<organism evidence="1">
    <name type="scientific">hydrothermal vent metagenome</name>
    <dbReference type="NCBI Taxonomy" id="652676"/>
    <lineage>
        <taxon>unclassified sequences</taxon>
        <taxon>metagenomes</taxon>
        <taxon>ecological metagenomes</taxon>
    </lineage>
</organism>
<dbReference type="EMBL" id="UOFD01000086">
    <property type="protein sequence ID" value="VAW55224.1"/>
    <property type="molecule type" value="Genomic_DNA"/>
</dbReference>
<sequence>DLYNSGSALATLEGIWVDNTFTDLAGASTWVFAADGSYTVDTVAGGTGVCFATGQISLIDATKNAYASTSTLTNCGLEQGIDPSLNGDYEGVLFVTETSSPGDTLFGAGSLLLSNGTIQTIFSVPVKQ</sequence>
<accession>A0A3B0XGU4</accession>
<gene>
    <name evidence="1" type="ORF">MNBD_GAMMA06-33</name>
</gene>